<protein>
    <submittedName>
        <fullName evidence="1">Uncharacterized protein</fullName>
    </submittedName>
</protein>
<gene>
    <name evidence="1" type="ORF">IMZ08_18385</name>
</gene>
<accession>A0ABR9QNC4</accession>
<name>A0ABR9QNC4_9BACI</name>
<dbReference type="EMBL" id="JADCLJ010000024">
    <property type="protein sequence ID" value="MBE4910009.1"/>
    <property type="molecule type" value="Genomic_DNA"/>
</dbReference>
<sequence>MDHERDYDRDYSKDDTYTDTELKEVLESSYEVENELMRGYILAAERIHDDEELKLRLRNFAEGNSKRTKQLQDEIEKMQ</sequence>
<dbReference type="Proteomes" id="UP001516662">
    <property type="component" value="Unassembled WGS sequence"/>
</dbReference>
<keyword evidence="2" id="KW-1185">Reference proteome</keyword>
<evidence type="ECO:0000313" key="2">
    <source>
        <dbReference type="Proteomes" id="UP001516662"/>
    </source>
</evidence>
<reference evidence="1 2" key="1">
    <citation type="submission" date="2020-10" db="EMBL/GenBank/DDBJ databases">
        <title>Bacillus sp. HD4P25, an endophyte from a halophyte.</title>
        <authorList>
            <person name="Sun J.-Q."/>
        </authorList>
    </citation>
    <scope>NUCLEOTIDE SEQUENCE [LARGE SCALE GENOMIC DNA]</scope>
    <source>
        <strain evidence="1 2">YIM 93174</strain>
    </source>
</reference>
<evidence type="ECO:0000313" key="1">
    <source>
        <dbReference type="EMBL" id="MBE4910009.1"/>
    </source>
</evidence>
<proteinExistence type="predicted"/>
<dbReference type="RefSeq" id="WP_193539184.1">
    <property type="nucleotide sequence ID" value="NZ_JADCLJ010000024.1"/>
</dbReference>
<comment type="caution">
    <text evidence="1">The sequence shown here is derived from an EMBL/GenBank/DDBJ whole genome shotgun (WGS) entry which is preliminary data.</text>
</comment>
<organism evidence="1 2">
    <name type="scientific">Litchfieldia luteola</name>
    <dbReference type="NCBI Taxonomy" id="682179"/>
    <lineage>
        <taxon>Bacteria</taxon>
        <taxon>Bacillati</taxon>
        <taxon>Bacillota</taxon>
        <taxon>Bacilli</taxon>
        <taxon>Bacillales</taxon>
        <taxon>Bacillaceae</taxon>
        <taxon>Litchfieldia</taxon>
    </lineage>
</organism>